<protein>
    <submittedName>
        <fullName evidence="1">Histidine phosphatase family protein</fullName>
    </submittedName>
</protein>
<dbReference type="InterPro" id="IPR029033">
    <property type="entry name" value="His_PPase_superfam"/>
</dbReference>
<reference evidence="1" key="1">
    <citation type="submission" date="2022-10" db="EMBL/GenBank/DDBJ databases">
        <title>Comparative genomics and taxonomic characterization of three novel marine species of genus Reichenbachiella exhibiting antioxidant and polysaccharide degradation activities.</title>
        <authorList>
            <person name="Muhammad N."/>
            <person name="Lee Y.-J."/>
            <person name="Ko J."/>
            <person name="Kim S.-G."/>
        </authorList>
    </citation>
    <scope>NUCLEOTIDE SEQUENCE</scope>
    <source>
        <strain evidence="1">Wsw4-B4</strain>
    </source>
</reference>
<gene>
    <name evidence="1" type="ORF">N7E81_15905</name>
</gene>
<dbReference type="InterPro" id="IPR013078">
    <property type="entry name" value="His_Pase_superF_clade-1"/>
</dbReference>
<dbReference type="PANTHER" id="PTHR47623:SF1">
    <property type="entry name" value="OS09G0287300 PROTEIN"/>
    <property type="match status" value="1"/>
</dbReference>
<name>A0ABY6CY49_9BACT</name>
<sequence>MNKELFLVRHAEADATNFDIKDIERPLTADGEIDASKLGKMMVDLLGTPDLILSSTAVRTRTTTAMLAEQLGYDPVNVDYDEDLYESSTRILLRVINELEDKNNKVVIVAHNPAITYLAEYVTGAVIGNVSPAGLVHLKFDGAWAEVSQNNMDLVKYYKPAARSENN</sequence>
<evidence type="ECO:0000313" key="2">
    <source>
        <dbReference type="Proteomes" id="UP001062165"/>
    </source>
</evidence>
<accession>A0ABY6CY49</accession>
<dbReference type="Gene3D" id="3.40.50.1240">
    <property type="entry name" value="Phosphoglycerate mutase-like"/>
    <property type="match status" value="1"/>
</dbReference>
<organism evidence="1 2">
    <name type="scientific">Reichenbachiella carrageenanivorans</name>
    <dbReference type="NCBI Taxonomy" id="2979869"/>
    <lineage>
        <taxon>Bacteria</taxon>
        <taxon>Pseudomonadati</taxon>
        <taxon>Bacteroidota</taxon>
        <taxon>Cytophagia</taxon>
        <taxon>Cytophagales</taxon>
        <taxon>Reichenbachiellaceae</taxon>
        <taxon>Reichenbachiella</taxon>
    </lineage>
</organism>
<keyword evidence="2" id="KW-1185">Reference proteome</keyword>
<dbReference type="SMART" id="SM00855">
    <property type="entry name" value="PGAM"/>
    <property type="match status" value="1"/>
</dbReference>
<dbReference type="Pfam" id="PF00300">
    <property type="entry name" value="His_Phos_1"/>
    <property type="match status" value="1"/>
</dbReference>
<evidence type="ECO:0000313" key="1">
    <source>
        <dbReference type="EMBL" id="UXX78841.1"/>
    </source>
</evidence>
<dbReference type="CDD" id="cd07067">
    <property type="entry name" value="HP_PGM_like"/>
    <property type="match status" value="1"/>
</dbReference>
<dbReference type="RefSeq" id="WP_263050585.1">
    <property type="nucleotide sequence ID" value="NZ_CP106735.1"/>
</dbReference>
<proteinExistence type="predicted"/>
<dbReference type="EMBL" id="CP106735">
    <property type="protein sequence ID" value="UXX78841.1"/>
    <property type="molecule type" value="Genomic_DNA"/>
</dbReference>
<dbReference type="PANTHER" id="PTHR47623">
    <property type="entry name" value="OS09G0287300 PROTEIN"/>
    <property type="match status" value="1"/>
</dbReference>
<dbReference type="Proteomes" id="UP001062165">
    <property type="component" value="Chromosome"/>
</dbReference>
<dbReference type="SUPFAM" id="SSF53254">
    <property type="entry name" value="Phosphoglycerate mutase-like"/>
    <property type="match status" value="1"/>
</dbReference>